<evidence type="ECO:0000256" key="5">
    <source>
        <dbReference type="ARBA" id="ARBA00022475"/>
    </source>
</evidence>
<dbReference type="Gene3D" id="1.10.3720.10">
    <property type="entry name" value="MetI-like"/>
    <property type="match status" value="1"/>
</dbReference>
<evidence type="ECO:0000259" key="12">
    <source>
        <dbReference type="SMART" id="SM00062"/>
    </source>
</evidence>
<evidence type="ECO:0000256" key="11">
    <source>
        <dbReference type="SAM" id="SignalP"/>
    </source>
</evidence>
<feature type="transmembrane region" description="Helical" evidence="10">
    <location>
        <begin position="348"/>
        <end position="373"/>
    </location>
</feature>
<proteinExistence type="inferred from homology"/>
<dbReference type="CDD" id="cd06261">
    <property type="entry name" value="TM_PBP2"/>
    <property type="match status" value="1"/>
</dbReference>
<dbReference type="InterPro" id="IPR010065">
    <property type="entry name" value="AA_ABC_transptr_permease_3TM"/>
</dbReference>
<keyword evidence="7 11" id="KW-0732">Signal</keyword>
<evidence type="ECO:0000256" key="7">
    <source>
        <dbReference type="ARBA" id="ARBA00022729"/>
    </source>
</evidence>
<organism evidence="13 14">
    <name type="scientific">Kaistia hirudinis</name>
    <dbReference type="NCBI Taxonomy" id="1293440"/>
    <lineage>
        <taxon>Bacteria</taxon>
        <taxon>Pseudomonadati</taxon>
        <taxon>Pseudomonadota</taxon>
        <taxon>Alphaproteobacteria</taxon>
        <taxon>Hyphomicrobiales</taxon>
        <taxon>Kaistiaceae</taxon>
        <taxon>Kaistia</taxon>
    </lineage>
</organism>
<comment type="subcellular location">
    <subcellularLocation>
        <location evidence="1">Cell inner membrane</location>
        <topology evidence="1">Multi-pass membrane protein</topology>
    </subcellularLocation>
</comment>
<dbReference type="RefSeq" id="WP_183400664.1">
    <property type="nucleotide sequence ID" value="NZ_JACIDS010000005.1"/>
</dbReference>
<evidence type="ECO:0000256" key="10">
    <source>
        <dbReference type="SAM" id="Phobius"/>
    </source>
</evidence>
<dbReference type="SUPFAM" id="SSF53850">
    <property type="entry name" value="Periplasmic binding protein-like II"/>
    <property type="match status" value="1"/>
</dbReference>
<dbReference type="InterPro" id="IPR035906">
    <property type="entry name" value="MetI-like_sf"/>
</dbReference>
<evidence type="ECO:0000313" key="14">
    <source>
        <dbReference type="Proteomes" id="UP000553963"/>
    </source>
</evidence>
<dbReference type="InterPro" id="IPR000515">
    <property type="entry name" value="MetI-like"/>
</dbReference>
<evidence type="ECO:0000256" key="2">
    <source>
        <dbReference type="ARBA" id="ARBA00010072"/>
    </source>
</evidence>
<keyword evidence="5" id="KW-1003">Cell membrane</keyword>
<dbReference type="SUPFAM" id="SSF161098">
    <property type="entry name" value="MetI-like"/>
    <property type="match status" value="1"/>
</dbReference>
<dbReference type="InterPro" id="IPR001638">
    <property type="entry name" value="Solute-binding_3/MltF_N"/>
</dbReference>
<name>A0A840ARK8_9HYPH</name>
<keyword evidence="9 10" id="KW-0472">Membrane</keyword>
<keyword evidence="14" id="KW-1185">Reference proteome</keyword>
<dbReference type="PANTHER" id="PTHR30085">
    <property type="entry name" value="AMINO ACID ABC TRANSPORTER PERMEASE"/>
    <property type="match status" value="1"/>
</dbReference>
<keyword evidence="4" id="KW-0813">Transport</keyword>
<dbReference type="GO" id="GO:0005576">
    <property type="term" value="C:extracellular region"/>
    <property type="evidence" value="ECO:0007669"/>
    <property type="project" value="TreeGrafter"/>
</dbReference>
<evidence type="ECO:0000256" key="1">
    <source>
        <dbReference type="ARBA" id="ARBA00004429"/>
    </source>
</evidence>
<gene>
    <name evidence="13" type="ORF">GGR25_004074</name>
</gene>
<dbReference type="GO" id="GO:0030288">
    <property type="term" value="C:outer membrane-bounded periplasmic space"/>
    <property type="evidence" value="ECO:0007669"/>
    <property type="project" value="TreeGrafter"/>
</dbReference>
<protein>
    <submittedName>
        <fullName evidence="13">Polar amino acid transport system substrate-binding protein</fullName>
    </submittedName>
</protein>
<evidence type="ECO:0000256" key="9">
    <source>
        <dbReference type="ARBA" id="ARBA00023136"/>
    </source>
</evidence>
<reference evidence="13 14" key="1">
    <citation type="submission" date="2020-08" db="EMBL/GenBank/DDBJ databases">
        <title>Genomic Encyclopedia of Type Strains, Phase IV (KMG-IV): sequencing the most valuable type-strain genomes for metagenomic binning, comparative biology and taxonomic classification.</title>
        <authorList>
            <person name="Goeker M."/>
        </authorList>
    </citation>
    <scope>NUCLEOTIDE SEQUENCE [LARGE SCALE GENOMIC DNA]</scope>
    <source>
        <strain evidence="13 14">DSM 25966</strain>
    </source>
</reference>
<dbReference type="Proteomes" id="UP000553963">
    <property type="component" value="Unassembled WGS sequence"/>
</dbReference>
<dbReference type="Gene3D" id="3.40.190.10">
    <property type="entry name" value="Periplasmic binding protein-like II"/>
    <property type="match status" value="2"/>
</dbReference>
<evidence type="ECO:0000256" key="3">
    <source>
        <dbReference type="ARBA" id="ARBA00010333"/>
    </source>
</evidence>
<sequence>MPPSVIAAHRPKAERLAALLCAMAALYFALTAFAQADRLDEIRARGELIAGVKTDYEPFGFRDASGEIVGFDVDVAGGLAEALGVRLRLVPVTSANRLQKLAAGDVDVLVATLGDTLDRRRLVRMVEPGYYGGGASILVPEASPIQGWQDVRGRTLCGVQGALWNRLAASRLLAEVHAFGNLRDAALGLHEGSCEGLLYDETALKHAALNPEWNGYRLLPPDFVSPWAIAVASDGRLAAFAEDQVAAWLRDGRLTSLEAKWKLPPSEYLREASARWSARDAQGQYVCARQADGAWPTQCRELKLIESRQLVGLAGLALSLRDSLGLDLTPFYDPLDRASLVNGLLTTIALALSVLVGSLVVGIAGAAALRAGIPILTPLVRLVVTLARMTPPLLQLYLVFFGLGALIAAHGISLGAFWTSVAVLSLYAGAANAAAIAEAAATLAPGLPHRTRRIAALAHPAVMGSCINVVKATAMASAIAVPELVHVSTAIAADYGNVAVMMNLMLACYVLIVLAVAHAFTLFERRVLRR</sequence>
<feature type="domain" description="Solute-binding protein family 3/N-terminal" evidence="12">
    <location>
        <begin position="47"/>
        <end position="265"/>
    </location>
</feature>
<dbReference type="GO" id="GO:0006865">
    <property type="term" value="P:amino acid transport"/>
    <property type="evidence" value="ECO:0007669"/>
    <property type="project" value="TreeGrafter"/>
</dbReference>
<dbReference type="PANTHER" id="PTHR30085:SF6">
    <property type="entry name" value="ABC TRANSPORTER GLUTAMINE-BINDING PROTEIN GLNH"/>
    <property type="match status" value="1"/>
</dbReference>
<feature type="transmembrane region" description="Helical" evidence="10">
    <location>
        <begin position="394"/>
        <end position="418"/>
    </location>
</feature>
<evidence type="ECO:0000256" key="4">
    <source>
        <dbReference type="ARBA" id="ARBA00022448"/>
    </source>
</evidence>
<feature type="signal peptide" evidence="11">
    <location>
        <begin position="1"/>
        <end position="34"/>
    </location>
</feature>
<dbReference type="EMBL" id="JACIDS010000005">
    <property type="protein sequence ID" value="MBB3933010.1"/>
    <property type="molecule type" value="Genomic_DNA"/>
</dbReference>
<evidence type="ECO:0000256" key="6">
    <source>
        <dbReference type="ARBA" id="ARBA00022692"/>
    </source>
</evidence>
<dbReference type="SMART" id="SM00062">
    <property type="entry name" value="PBPb"/>
    <property type="match status" value="1"/>
</dbReference>
<feature type="chain" id="PRO_5032527982" evidence="11">
    <location>
        <begin position="35"/>
        <end position="530"/>
    </location>
</feature>
<dbReference type="InterPro" id="IPR051455">
    <property type="entry name" value="Bact_solute-bind_prot3"/>
</dbReference>
<keyword evidence="6 10" id="KW-0812">Transmembrane</keyword>
<dbReference type="GO" id="GO:0043190">
    <property type="term" value="C:ATP-binding cassette (ABC) transporter complex"/>
    <property type="evidence" value="ECO:0007669"/>
    <property type="project" value="InterPro"/>
</dbReference>
<dbReference type="GO" id="GO:0022857">
    <property type="term" value="F:transmembrane transporter activity"/>
    <property type="evidence" value="ECO:0007669"/>
    <property type="project" value="InterPro"/>
</dbReference>
<dbReference type="AlphaFoldDB" id="A0A840ARK8"/>
<evidence type="ECO:0000256" key="8">
    <source>
        <dbReference type="ARBA" id="ARBA00022989"/>
    </source>
</evidence>
<comment type="similarity">
    <text evidence="2">Belongs to the binding-protein-dependent transport system permease family. HisMQ subfamily.</text>
</comment>
<comment type="caution">
    <text evidence="13">The sequence shown here is derived from an EMBL/GenBank/DDBJ whole genome shotgun (WGS) entry which is preliminary data.</text>
</comment>
<dbReference type="NCBIfam" id="TIGR01726">
    <property type="entry name" value="HEQRo_perm_3TM"/>
    <property type="match status" value="1"/>
</dbReference>
<dbReference type="Pfam" id="PF00497">
    <property type="entry name" value="SBP_bac_3"/>
    <property type="match status" value="1"/>
</dbReference>
<accession>A0A840ARK8</accession>
<comment type="similarity">
    <text evidence="3">Belongs to the bacterial solute-binding protein 3 family.</text>
</comment>
<evidence type="ECO:0000313" key="13">
    <source>
        <dbReference type="EMBL" id="MBB3933010.1"/>
    </source>
</evidence>
<keyword evidence="8 10" id="KW-1133">Transmembrane helix</keyword>
<feature type="transmembrane region" description="Helical" evidence="10">
    <location>
        <begin position="500"/>
        <end position="523"/>
    </location>
</feature>